<keyword evidence="4" id="KW-1185">Reference proteome</keyword>
<keyword evidence="1" id="KW-0560">Oxidoreductase</keyword>
<evidence type="ECO:0000313" key="4">
    <source>
        <dbReference type="Proteomes" id="UP000638313"/>
    </source>
</evidence>
<reference evidence="3" key="2">
    <citation type="submission" date="2020-09" db="EMBL/GenBank/DDBJ databases">
        <authorList>
            <person name="Sun Q."/>
            <person name="Ohkuma M."/>
        </authorList>
    </citation>
    <scope>NUCLEOTIDE SEQUENCE</scope>
    <source>
        <strain evidence="3">JCM 4059</strain>
    </source>
</reference>
<gene>
    <name evidence="3" type="ORF">GCM10010218_59850</name>
</gene>
<dbReference type="EMBL" id="BNBD01000020">
    <property type="protein sequence ID" value="GHF70617.1"/>
    <property type="molecule type" value="Genomic_DNA"/>
</dbReference>
<dbReference type="InterPro" id="IPR036291">
    <property type="entry name" value="NAD(P)-bd_dom_sf"/>
</dbReference>
<dbReference type="PANTHER" id="PTHR14239">
    <property type="entry name" value="DUDULIN-RELATED"/>
    <property type="match status" value="1"/>
</dbReference>
<proteinExistence type="predicted"/>
<dbReference type="Gene3D" id="3.40.50.720">
    <property type="entry name" value="NAD(P)-binding Rossmann-like Domain"/>
    <property type="match status" value="1"/>
</dbReference>
<dbReference type="PANTHER" id="PTHR14239:SF10">
    <property type="entry name" value="REDUCTASE"/>
    <property type="match status" value="1"/>
</dbReference>
<dbReference type="Pfam" id="PF03807">
    <property type="entry name" value="F420_oxidored"/>
    <property type="match status" value="1"/>
</dbReference>
<dbReference type="AlphaFoldDB" id="A0A919B888"/>
<dbReference type="RefSeq" id="WP_190132906.1">
    <property type="nucleotide sequence ID" value="NZ_BNBD01000020.1"/>
</dbReference>
<reference evidence="3" key="1">
    <citation type="journal article" date="2014" name="Int. J. Syst. Evol. Microbiol.">
        <title>Complete genome sequence of Corynebacterium casei LMG S-19264T (=DSM 44701T), isolated from a smear-ripened cheese.</title>
        <authorList>
            <consortium name="US DOE Joint Genome Institute (JGI-PGF)"/>
            <person name="Walter F."/>
            <person name="Albersmeier A."/>
            <person name="Kalinowski J."/>
            <person name="Ruckert C."/>
        </authorList>
    </citation>
    <scope>NUCLEOTIDE SEQUENCE</scope>
    <source>
        <strain evidence="3">JCM 4059</strain>
    </source>
</reference>
<organism evidence="3 4">
    <name type="scientific">Streptomyces mashuensis</name>
    <dbReference type="NCBI Taxonomy" id="33904"/>
    <lineage>
        <taxon>Bacteria</taxon>
        <taxon>Bacillati</taxon>
        <taxon>Actinomycetota</taxon>
        <taxon>Actinomycetes</taxon>
        <taxon>Kitasatosporales</taxon>
        <taxon>Streptomycetaceae</taxon>
        <taxon>Streptomyces</taxon>
    </lineage>
</organism>
<evidence type="ECO:0000259" key="2">
    <source>
        <dbReference type="Pfam" id="PF03807"/>
    </source>
</evidence>
<dbReference type="InterPro" id="IPR051267">
    <property type="entry name" value="STEAP_metalloreductase"/>
</dbReference>
<evidence type="ECO:0000313" key="3">
    <source>
        <dbReference type="EMBL" id="GHF70617.1"/>
    </source>
</evidence>
<dbReference type="GO" id="GO:0016491">
    <property type="term" value="F:oxidoreductase activity"/>
    <property type="evidence" value="ECO:0007669"/>
    <property type="project" value="UniProtKB-KW"/>
</dbReference>
<comment type="caution">
    <text evidence="3">The sequence shown here is derived from an EMBL/GenBank/DDBJ whole genome shotgun (WGS) entry which is preliminary data.</text>
</comment>
<protein>
    <recommendedName>
        <fullName evidence="2">Pyrroline-5-carboxylate reductase catalytic N-terminal domain-containing protein</fullName>
    </recommendedName>
</protein>
<dbReference type="Proteomes" id="UP000638313">
    <property type="component" value="Unassembled WGS sequence"/>
</dbReference>
<accession>A0A919B888</accession>
<feature type="domain" description="Pyrroline-5-carboxylate reductase catalytic N-terminal" evidence="2">
    <location>
        <begin position="2"/>
        <end position="95"/>
    </location>
</feature>
<dbReference type="InterPro" id="IPR028939">
    <property type="entry name" value="P5C_Rdtase_cat_N"/>
</dbReference>
<dbReference type="SUPFAM" id="SSF51735">
    <property type="entry name" value="NAD(P)-binding Rossmann-fold domains"/>
    <property type="match status" value="1"/>
</dbReference>
<name>A0A919B888_9ACTN</name>
<sequence length="214" mass="21830">MRIGILGTGVMASALAEAWTRRGHHVLVGGRSQDKARAIAERLGDGVEAVGPAQVARASDAVVVAVAWAGIDQVLALAEADEGSLAGKAVIDCTNAVDHASGLLKPPTGSAVQHVAERAVGSRVVKALHLFAGTSWLAPTPTGQPKRTVAMCGDDDVALDIAAELIRDLGGVPAVIGGLEHARQLEDVAGFVMRLVAAGHNPVTAVPVVDQSQD</sequence>
<evidence type="ECO:0000256" key="1">
    <source>
        <dbReference type="ARBA" id="ARBA00023002"/>
    </source>
</evidence>